<dbReference type="Proteomes" id="UP000008963">
    <property type="component" value="Chromosome"/>
</dbReference>
<keyword evidence="2" id="KW-1185">Reference proteome</keyword>
<dbReference type="AlphaFoldDB" id="E1X5W7"/>
<dbReference type="KEGG" id="bmx:BMS_0782"/>
<dbReference type="STRING" id="862908.BMS_0782"/>
<proteinExistence type="predicted"/>
<accession>E1X5W7</accession>
<reference evidence="2" key="1">
    <citation type="journal article" date="2013" name="ISME J.">
        <title>A small predatory core genome in the divergent marine Bacteriovorax marinus SJ and the terrestrial Bdellovibrio bacteriovorus.</title>
        <authorList>
            <person name="Crossman L.C."/>
            <person name="Chen H."/>
            <person name="Cerdeno-Tarraga A.M."/>
            <person name="Brooks K."/>
            <person name="Quail M.A."/>
            <person name="Pineiro S.A."/>
            <person name="Hobley L."/>
            <person name="Sockett R.E."/>
            <person name="Bentley S.D."/>
            <person name="Parkhill J."/>
            <person name="Williams H.N."/>
            <person name="Stine O.C."/>
        </authorList>
    </citation>
    <scope>NUCLEOTIDE SEQUENCE [LARGE SCALE GENOMIC DNA]</scope>
    <source>
        <strain evidence="2">ATCC BAA-682 / DSM 15412 / SJ</strain>
    </source>
</reference>
<evidence type="ECO:0000313" key="1">
    <source>
        <dbReference type="EMBL" id="CBW25684.1"/>
    </source>
</evidence>
<sequence>MDYQIAQRTRYLLQTRVRRVKNAGENQYQEQLKFFLQFLNSNIVFSSVLKELEGTSTLEKESFLEALNNGEGYNFECELDYIFASYLGLKFLVDVDMNRFTSSLIAAFSTANGGGRHQSNIDEMLEDVNTYWLNYLYEFLDESIDNRNSILFVLKKYKQNAEWFRKKRLLNIANDGAVYGKKGEKGLALDLYESIHNDGIDFTIEPSSASGEVDLIANQSGEERVVLDAKYIGEGESSSQIKTKVVKAFRQVHDYCNDYNTSNGYILFYINAEVALDIESDELDGFRVVNLNGRALFFINVDIYENEKSASQRKALERVSIVKTDLIKDN</sequence>
<evidence type="ECO:0000313" key="2">
    <source>
        <dbReference type="Proteomes" id="UP000008963"/>
    </source>
</evidence>
<organism evidence="1 2">
    <name type="scientific">Halobacteriovorax marinus (strain ATCC BAA-682 / DSM 15412 / SJ)</name>
    <name type="common">Bacteriovorax marinus</name>
    <dbReference type="NCBI Taxonomy" id="862908"/>
    <lineage>
        <taxon>Bacteria</taxon>
        <taxon>Pseudomonadati</taxon>
        <taxon>Bdellovibrionota</taxon>
        <taxon>Bacteriovoracia</taxon>
        <taxon>Bacteriovoracales</taxon>
        <taxon>Halobacteriovoraceae</taxon>
        <taxon>Halobacteriovorax</taxon>
    </lineage>
</organism>
<dbReference type="PATRIC" id="fig|862908.3.peg.749"/>
<dbReference type="EMBL" id="FQ312005">
    <property type="protein sequence ID" value="CBW25684.1"/>
    <property type="molecule type" value="Genomic_DNA"/>
</dbReference>
<name>E1X5W7_HALMS</name>
<gene>
    <name evidence="1" type="ordered locus">BMS_0782</name>
</gene>
<dbReference type="HOGENOM" id="CLU_071286_0_0_7"/>
<dbReference type="OrthoDB" id="9153025at2"/>
<dbReference type="RefSeq" id="WP_014243469.1">
    <property type="nucleotide sequence ID" value="NC_016620.1"/>
</dbReference>
<dbReference type="eggNOG" id="ENOG502ZAK0">
    <property type="taxonomic scope" value="Bacteria"/>
</dbReference>
<protein>
    <submittedName>
        <fullName evidence="1">Uncharacterized protein</fullName>
    </submittedName>
</protein>